<keyword evidence="2" id="KW-0378">Hydrolase</keyword>
<dbReference type="Gene3D" id="3.40.50.10810">
    <property type="entry name" value="Tandem AAA-ATPase domain"/>
    <property type="match status" value="1"/>
</dbReference>
<keyword evidence="1" id="KW-0547">Nucleotide-binding</keyword>
<dbReference type="GO" id="GO:0005524">
    <property type="term" value="F:ATP binding"/>
    <property type="evidence" value="ECO:0007669"/>
    <property type="project" value="UniProtKB-KW"/>
</dbReference>
<keyword evidence="3" id="KW-0067">ATP-binding</keyword>
<dbReference type="Proteomes" id="UP000286921">
    <property type="component" value="Unassembled WGS sequence"/>
</dbReference>
<protein>
    <submittedName>
        <fullName evidence="5">ATP-dependent helicase rhp16</fullName>
    </submittedName>
</protein>
<dbReference type="GO" id="GO:0005634">
    <property type="term" value="C:nucleus"/>
    <property type="evidence" value="ECO:0007669"/>
    <property type="project" value="TreeGrafter"/>
</dbReference>
<dbReference type="STRING" id="105351.A0A401KYW6"/>
<proteinExistence type="predicted"/>
<feature type="domain" description="Helicase ATP-binding" evidence="4">
    <location>
        <begin position="74"/>
        <end position="273"/>
    </location>
</feature>
<evidence type="ECO:0000313" key="6">
    <source>
        <dbReference type="Proteomes" id="UP000286921"/>
    </source>
</evidence>
<dbReference type="PROSITE" id="PS51192">
    <property type="entry name" value="HELICASE_ATP_BIND_1"/>
    <property type="match status" value="1"/>
</dbReference>
<dbReference type="GO" id="GO:0008094">
    <property type="term" value="F:ATP-dependent activity, acting on DNA"/>
    <property type="evidence" value="ECO:0007669"/>
    <property type="project" value="TreeGrafter"/>
</dbReference>
<dbReference type="EMBL" id="BDHI01000021">
    <property type="protein sequence ID" value="GCB24589.1"/>
    <property type="molecule type" value="Genomic_DNA"/>
</dbReference>
<keyword evidence="6" id="KW-1185">Reference proteome</keyword>
<gene>
    <name evidence="5" type="ORF">AAWM_07474</name>
</gene>
<dbReference type="AlphaFoldDB" id="A0A401KYW6"/>
<sequence>MYHFVDNIVEVTADMMNAAFQSVDNLEYYGLQDGEDEYIPIDWRGHGAVAWCRRNVLCWKLYDSGPAVWTLWRIWCAQVTKGAILADAVGLRKTIESIAFILTVARGKRNKLQAGEKVTTKPTLIVVPPHLLDQWSSELRKLSNKLDVCLYFGDNRTQTGSSLYVKNKLTKKHPMFQPDFDGRYSVVPTTYNTLEKRCGLSAVSEWHKNKYSEKYKPTDSIPSDFPHSLSGCFDLVICDEAHYLRNGTSDNTARLSESHIVYDQMMLSLLLLSLNWYISGWRSIMLGLPGNIAVEQMRDHSELKKASDDIDQIMTLNTTVLDIRCLKHLRPQTRSTASENLYSWKWLGNTMSFRQNPSIG</sequence>
<evidence type="ECO:0000313" key="5">
    <source>
        <dbReference type="EMBL" id="GCB24589.1"/>
    </source>
</evidence>
<dbReference type="Pfam" id="PF00176">
    <property type="entry name" value="SNF2-rel_dom"/>
    <property type="match status" value="1"/>
</dbReference>
<dbReference type="GO" id="GO:0004386">
    <property type="term" value="F:helicase activity"/>
    <property type="evidence" value="ECO:0007669"/>
    <property type="project" value="UniProtKB-KW"/>
</dbReference>
<dbReference type="InterPro" id="IPR027417">
    <property type="entry name" value="P-loop_NTPase"/>
</dbReference>
<evidence type="ECO:0000256" key="2">
    <source>
        <dbReference type="ARBA" id="ARBA00022801"/>
    </source>
</evidence>
<dbReference type="SUPFAM" id="SSF52540">
    <property type="entry name" value="P-loop containing nucleoside triphosphate hydrolases"/>
    <property type="match status" value="1"/>
</dbReference>
<evidence type="ECO:0000256" key="1">
    <source>
        <dbReference type="ARBA" id="ARBA00022741"/>
    </source>
</evidence>
<dbReference type="InterPro" id="IPR000330">
    <property type="entry name" value="SNF2_N"/>
</dbReference>
<organism evidence="5 6">
    <name type="scientific">Aspergillus awamori</name>
    <name type="common">Black koji mold</name>
    <dbReference type="NCBI Taxonomy" id="105351"/>
    <lineage>
        <taxon>Eukaryota</taxon>
        <taxon>Fungi</taxon>
        <taxon>Dikarya</taxon>
        <taxon>Ascomycota</taxon>
        <taxon>Pezizomycotina</taxon>
        <taxon>Eurotiomycetes</taxon>
        <taxon>Eurotiomycetidae</taxon>
        <taxon>Eurotiales</taxon>
        <taxon>Aspergillaceae</taxon>
        <taxon>Aspergillus</taxon>
    </lineage>
</organism>
<dbReference type="GO" id="GO:0006281">
    <property type="term" value="P:DNA repair"/>
    <property type="evidence" value="ECO:0007669"/>
    <property type="project" value="TreeGrafter"/>
</dbReference>
<dbReference type="SMART" id="SM00487">
    <property type="entry name" value="DEXDc"/>
    <property type="match status" value="1"/>
</dbReference>
<keyword evidence="5" id="KW-0347">Helicase</keyword>
<dbReference type="GO" id="GO:0016787">
    <property type="term" value="F:hydrolase activity"/>
    <property type="evidence" value="ECO:0007669"/>
    <property type="project" value="UniProtKB-KW"/>
</dbReference>
<evidence type="ECO:0000256" key="3">
    <source>
        <dbReference type="ARBA" id="ARBA00022840"/>
    </source>
</evidence>
<accession>A0A401KYW6</accession>
<dbReference type="InterPro" id="IPR014001">
    <property type="entry name" value="Helicase_ATP-bd"/>
</dbReference>
<name>A0A401KYW6_ASPAW</name>
<dbReference type="PANTHER" id="PTHR45626">
    <property type="entry name" value="TRANSCRIPTION TERMINATION FACTOR 2-RELATED"/>
    <property type="match status" value="1"/>
</dbReference>
<dbReference type="InterPro" id="IPR038718">
    <property type="entry name" value="SNF2-like_sf"/>
</dbReference>
<dbReference type="InterPro" id="IPR050628">
    <property type="entry name" value="SNF2_RAD54_helicase_TF"/>
</dbReference>
<reference evidence="5 6" key="1">
    <citation type="submission" date="2016-09" db="EMBL/GenBank/DDBJ databases">
        <title>Aspergillus awamori IFM 58123T.</title>
        <authorList>
            <person name="Kusuya Y."/>
            <person name="Shimizu M."/>
            <person name="Takahashi H."/>
            <person name="Yaguchi T."/>
        </authorList>
    </citation>
    <scope>NUCLEOTIDE SEQUENCE [LARGE SCALE GENOMIC DNA]</scope>
    <source>
        <strain evidence="5 6">IFM 58123</strain>
    </source>
</reference>
<evidence type="ECO:0000259" key="4">
    <source>
        <dbReference type="PROSITE" id="PS51192"/>
    </source>
</evidence>
<comment type="caution">
    <text evidence="5">The sequence shown here is derived from an EMBL/GenBank/DDBJ whole genome shotgun (WGS) entry which is preliminary data.</text>
</comment>